<feature type="region of interest" description="Disordered" evidence="1">
    <location>
        <begin position="17"/>
        <end position="39"/>
    </location>
</feature>
<sequence length="197" mass="21807">MEPQDDRIAKRLAEIGEQQRELDRRDAERQSEAQDLGASVVQRPRSNGLRSFLFLTGVLVLAASLIGVAVTLSRLAGKDMADARRTGEATVGRCVEHGPISNRGFGYWESCEVDITWDDGQVEEVTAGVLFDSSDTGTTVRVGDLGRDRTTRVLARADVEARPWLLWIGYGIGVIALLPGFVGVLLLREVLRFRRRR</sequence>
<comment type="caution">
    <text evidence="3">The sequence shown here is derived from an EMBL/GenBank/DDBJ whole genome shotgun (WGS) entry which is preliminary data.</text>
</comment>
<feature type="transmembrane region" description="Helical" evidence="2">
    <location>
        <begin position="164"/>
        <end position="187"/>
    </location>
</feature>
<keyword evidence="2" id="KW-0472">Membrane</keyword>
<dbReference type="EMBL" id="BONW01000020">
    <property type="protein sequence ID" value="GIG89281.1"/>
    <property type="molecule type" value="Genomic_DNA"/>
</dbReference>
<dbReference type="InterPro" id="IPR045927">
    <property type="entry name" value="DUF6346"/>
</dbReference>
<keyword evidence="2" id="KW-1133">Transmembrane helix</keyword>
<feature type="compositionally biased region" description="Basic and acidic residues" evidence="1">
    <location>
        <begin position="17"/>
        <end position="32"/>
    </location>
</feature>
<reference evidence="3 4" key="1">
    <citation type="submission" date="2021-01" db="EMBL/GenBank/DDBJ databases">
        <title>Whole genome shotgun sequence of Plantactinospora endophytica NBRC 110450.</title>
        <authorList>
            <person name="Komaki H."/>
            <person name="Tamura T."/>
        </authorList>
    </citation>
    <scope>NUCLEOTIDE SEQUENCE [LARGE SCALE GENOMIC DNA]</scope>
    <source>
        <strain evidence="3 4">NBRC 110450</strain>
    </source>
</reference>
<evidence type="ECO:0000313" key="3">
    <source>
        <dbReference type="EMBL" id="GIG89281.1"/>
    </source>
</evidence>
<name>A0ABQ4E4N5_9ACTN</name>
<keyword evidence="4" id="KW-1185">Reference proteome</keyword>
<feature type="transmembrane region" description="Helical" evidence="2">
    <location>
        <begin position="52"/>
        <end position="72"/>
    </location>
</feature>
<gene>
    <name evidence="3" type="ORF">Pen02_42170</name>
</gene>
<organism evidence="3 4">
    <name type="scientific">Plantactinospora endophytica</name>
    <dbReference type="NCBI Taxonomy" id="673535"/>
    <lineage>
        <taxon>Bacteria</taxon>
        <taxon>Bacillati</taxon>
        <taxon>Actinomycetota</taxon>
        <taxon>Actinomycetes</taxon>
        <taxon>Micromonosporales</taxon>
        <taxon>Micromonosporaceae</taxon>
        <taxon>Plantactinospora</taxon>
    </lineage>
</organism>
<proteinExistence type="predicted"/>
<evidence type="ECO:0000256" key="1">
    <source>
        <dbReference type="SAM" id="MobiDB-lite"/>
    </source>
</evidence>
<dbReference type="Pfam" id="PF19873">
    <property type="entry name" value="DUF6346"/>
    <property type="match status" value="1"/>
</dbReference>
<dbReference type="Proteomes" id="UP000646749">
    <property type="component" value="Unassembled WGS sequence"/>
</dbReference>
<evidence type="ECO:0000256" key="2">
    <source>
        <dbReference type="SAM" id="Phobius"/>
    </source>
</evidence>
<evidence type="ECO:0000313" key="4">
    <source>
        <dbReference type="Proteomes" id="UP000646749"/>
    </source>
</evidence>
<dbReference type="RefSeq" id="WP_203867786.1">
    <property type="nucleotide sequence ID" value="NZ_BONW01000020.1"/>
</dbReference>
<protein>
    <recommendedName>
        <fullName evidence="5">DUF3592 domain-containing protein</fullName>
    </recommendedName>
</protein>
<evidence type="ECO:0008006" key="5">
    <source>
        <dbReference type="Google" id="ProtNLM"/>
    </source>
</evidence>
<accession>A0ABQ4E4N5</accession>
<keyword evidence="2" id="KW-0812">Transmembrane</keyword>